<evidence type="ECO:0000313" key="5">
    <source>
        <dbReference type="Proteomes" id="UP001172102"/>
    </source>
</evidence>
<feature type="region of interest" description="Disordered" evidence="1">
    <location>
        <begin position="616"/>
        <end position="666"/>
    </location>
</feature>
<feature type="signal peptide" evidence="3">
    <location>
        <begin position="1"/>
        <end position="26"/>
    </location>
</feature>
<feature type="compositionally biased region" description="Polar residues" evidence="1">
    <location>
        <begin position="339"/>
        <end position="351"/>
    </location>
</feature>
<dbReference type="Proteomes" id="UP001172102">
    <property type="component" value="Unassembled WGS sequence"/>
</dbReference>
<feature type="transmembrane region" description="Helical" evidence="2">
    <location>
        <begin position="368"/>
        <end position="391"/>
    </location>
</feature>
<protein>
    <submittedName>
        <fullName evidence="4">Uncharacterized protein</fullName>
    </submittedName>
</protein>
<feature type="region of interest" description="Disordered" evidence="1">
    <location>
        <begin position="440"/>
        <end position="595"/>
    </location>
</feature>
<feature type="compositionally biased region" description="Polar residues" evidence="1">
    <location>
        <begin position="447"/>
        <end position="460"/>
    </location>
</feature>
<comment type="caution">
    <text evidence="4">The sequence shown here is derived from an EMBL/GenBank/DDBJ whole genome shotgun (WGS) entry which is preliminary data.</text>
</comment>
<evidence type="ECO:0000256" key="1">
    <source>
        <dbReference type="SAM" id="MobiDB-lite"/>
    </source>
</evidence>
<dbReference type="EMBL" id="JAUKUA010000001">
    <property type="protein sequence ID" value="KAK0731735.1"/>
    <property type="molecule type" value="Genomic_DNA"/>
</dbReference>
<dbReference type="AlphaFoldDB" id="A0AA40E9F8"/>
<reference evidence="4" key="1">
    <citation type="submission" date="2023-06" db="EMBL/GenBank/DDBJ databases">
        <title>Genome-scale phylogeny and comparative genomics of the fungal order Sordariales.</title>
        <authorList>
            <consortium name="Lawrence Berkeley National Laboratory"/>
            <person name="Hensen N."/>
            <person name="Bonometti L."/>
            <person name="Westerberg I."/>
            <person name="Brannstrom I.O."/>
            <person name="Guillou S."/>
            <person name="Cros-Aarteil S."/>
            <person name="Calhoun S."/>
            <person name="Haridas S."/>
            <person name="Kuo A."/>
            <person name="Mondo S."/>
            <person name="Pangilinan J."/>
            <person name="Riley R."/>
            <person name="Labutti K."/>
            <person name="Andreopoulos B."/>
            <person name="Lipzen A."/>
            <person name="Chen C."/>
            <person name="Yanf M."/>
            <person name="Daum C."/>
            <person name="Ng V."/>
            <person name="Clum A."/>
            <person name="Steindorff A."/>
            <person name="Ohm R."/>
            <person name="Martin F."/>
            <person name="Silar P."/>
            <person name="Natvig D."/>
            <person name="Lalanne C."/>
            <person name="Gautier V."/>
            <person name="Ament-Velasquez S.L."/>
            <person name="Kruys A."/>
            <person name="Hutchinson M.I."/>
            <person name="Powell A.J."/>
            <person name="Barry K."/>
            <person name="Miller A.N."/>
            <person name="Grigoriev I.V."/>
            <person name="Debuchy R."/>
            <person name="Gladieux P."/>
            <person name="Thoren M.H."/>
            <person name="Johannesson H."/>
        </authorList>
    </citation>
    <scope>NUCLEOTIDE SEQUENCE</scope>
    <source>
        <strain evidence="4">SMH4607-1</strain>
    </source>
</reference>
<keyword evidence="3" id="KW-0732">Signal</keyword>
<organism evidence="4 5">
    <name type="scientific">Lasiosphaeris hirsuta</name>
    <dbReference type="NCBI Taxonomy" id="260670"/>
    <lineage>
        <taxon>Eukaryota</taxon>
        <taxon>Fungi</taxon>
        <taxon>Dikarya</taxon>
        <taxon>Ascomycota</taxon>
        <taxon>Pezizomycotina</taxon>
        <taxon>Sordariomycetes</taxon>
        <taxon>Sordariomycetidae</taxon>
        <taxon>Sordariales</taxon>
        <taxon>Lasiosphaeriaceae</taxon>
        <taxon>Lasiosphaeris</taxon>
    </lineage>
</organism>
<evidence type="ECO:0000256" key="2">
    <source>
        <dbReference type="SAM" id="Phobius"/>
    </source>
</evidence>
<feature type="compositionally biased region" description="Low complexity" evidence="1">
    <location>
        <begin position="572"/>
        <end position="582"/>
    </location>
</feature>
<feature type="compositionally biased region" description="Low complexity" evidence="1">
    <location>
        <begin position="499"/>
        <end position="525"/>
    </location>
</feature>
<keyword evidence="2" id="KW-0812">Transmembrane</keyword>
<gene>
    <name evidence="4" type="ORF">B0H67DRAFT_549439</name>
</gene>
<sequence length="666" mass="69981">MSFVLRRLAPAVLIVSLLAGAGHVSALPDARKSSNLGAVIDNADTVFLSNWVAPVPGTRAYVGHQERGKIDIGRRDCLPNGTNYCFGDTVNFCFNCGTCCVDGIYCCGAGGICCGTGCCASGQTCDDGQCKSSVNAVTVTSIAYETVTRTATQVATILLVIVDTSTIVATSDVTVSNQATQTNVVWTTTTVFEAETTPGSVRIRAVDNAPPEPRSAWKRALSAAWTSLTTKDVVVDARSPNVVRDRIVRRQATKEPGSVAAASTVTQFNTQTVEITSVISVTITTSTTSFVMKTVVITNTRVFNAQATTETTSTLTIISRQPKTEFITTTATPIRPGTATLSEPTSSSTGSGAPVVPANASKSVSTGAIAGAAVGGTVFAIIIAAIVIFFIRHRRSKQKPFDNDIVLPPDALDMNNGGGMDMRQPTYPAVLPHFATTPAHHAAQFQPPNNLSPNANTYLDPSSAGAAAAPQHRRTSSGYSTLVGTPNLGAGGKKDDRLSAMTMASGTTSATTPPLATTPEAVEAPTEPPTRWFEVDGNNQINEADDGHHLVDPAVDGGHSSPVGTGSPPLPQQQTPPQHLRQNSNSSSTYSAYGGHDVQSISGAYFQGSVGQAVEMGPGEQGGVQQQYGQQYQQLAPEQQAYHEQAQQQGYVQQYYHMQPNQDPGR</sequence>
<feature type="region of interest" description="Disordered" evidence="1">
    <location>
        <begin position="334"/>
        <end position="354"/>
    </location>
</feature>
<keyword evidence="5" id="KW-1185">Reference proteome</keyword>
<proteinExistence type="predicted"/>
<feature type="compositionally biased region" description="Low complexity" evidence="1">
    <location>
        <begin position="623"/>
        <end position="659"/>
    </location>
</feature>
<evidence type="ECO:0000313" key="4">
    <source>
        <dbReference type="EMBL" id="KAK0731735.1"/>
    </source>
</evidence>
<keyword evidence="2" id="KW-0472">Membrane</keyword>
<accession>A0AA40E9F8</accession>
<name>A0AA40E9F8_9PEZI</name>
<feature type="chain" id="PRO_5041470795" evidence="3">
    <location>
        <begin position="27"/>
        <end position="666"/>
    </location>
</feature>
<evidence type="ECO:0000256" key="3">
    <source>
        <dbReference type="SAM" id="SignalP"/>
    </source>
</evidence>
<keyword evidence="2" id="KW-1133">Transmembrane helix</keyword>